<gene>
    <name evidence="1" type="ORF">HMPREF9390_1771</name>
</gene>
<dbReference type="RefSeq" id="WP_002901331.1">
    <property type="nucleotide sequence ID" value="NZ_GL872314.1"/>
</dbReference>
<accession>A0ABC9PAY0</accession>
<evidence type="ECO:0000313" key="1">
    <source>
        <dbReference type="EMBL" id="EGC23940.1"/>
    </source>
</evidence>
<organism evidence="1 2">
    <name type="scientific">Streptococcus sanguinis SK405</name>
    <dbReference type="NCBI Taxonomy" id="888817"/>
    <lineage>
        <taxon>Bacteria</taxon>
        <taxon>Bacillati</taxon>
        <taxon>Bacillota</taxon>
        <taxon>Bacilli</taxon>
        <taxon>Lactobacillales</taxon>
        <taxon>Streptococcaceae</taxon>
        <taxon>Streptococcus</taxon>
    </lineage>
</organism>
<evidence type="ECO:0008006" key="3">
    <source>
        <dbReference type="Google" id="ProtNLM"/>
    </source>
</evidence>
<dbReference type="Proteomes" id="UP000003857">
    <property type="component" value="Unassembled WGS sequence"/>
</dbReference>
<sequence length="747" mass="89224">MKKNYIEHEVKVKFMDSILNNDRDYQWFLEYLENNFDNDDIDSWENFENKYVSFSKIFDYFSKIQKIENEELKTNIVLLKDIILISRFNLDLITWSQVSIKVQSNFGKIIAVALYITKLMSLKNQLNDEINFGIFSIKNFWQAYNLDEVIERKELIYDYLESISIKNFDLVKDIISSNLNHEDMICSMQFLSVLKSLAFNTTTFSYKYYKFEYQVRTWQERIILDFVSRPLDVLLKDEDFNSRFSIEQLQKLIEYFHGNGVVRFIIETIIYERFNLLPSSMVVENHIQLLLYNVSLKSDFELFNSSSVLFLSKLFKERDFKNVSISNYLHRNFIQAIQKIEEPKQIEKLKKLEFPTSVYQNEKLKEYSVSIYKSISNVHSTADLIYYFDNVALVKYLDDEYFYLICKKFREIVIEKKEKQSLETANMFLMYMKFLYFISNNRGEELNKNLLINEIISIQNLWENTYYEQELNNMQEFTYQQEISNTEIDKFNDFLTKHPFAIANQCISVTEQKTIQIMETASENALVYFMNKIIIDPIFPKESSTIELERHDVDQLLEKQVKSIIDNKSYKFLNTLKPSNYILALHENYIQNVTFLATIFNRTEDVYLYLNSCSRFNLIDYNKDIKLAHVTQLFPLLEEKIRELARLSGYNPFKMKKTEFMNYRDPSSILREIITEVFSLTDSFENIPDLLFVYHFMYNSNSLNIRNECIHGRDFLSNGRLILAFKITLFSILMIDSRIKLIKENSK</sequence>
<protein>
    <recommendedName>
        <fullName evidence="3">DUF4209 domain-containing protein</fullName>
    </recommendedName>
</protein>
<dbReference type="EMBL" id="AEWZ01000004">
    <property type="protein sequence ID" value="EGC23940.1"/>
    <property type="molecule type" value="Genomic_DNA"/>
</dbReference>
<reference evidence="1 2" key="1">
    <citation type="submission" date="2011-01" db="EMBL/GenBank/DDBJ databases">
        <authorList>
            <person name="Muzny D."/>
            <person name="Qin X."/>
            <person name="Buhay C."/>
            <person name="Dugan-Rocha S."/>
            <person name="Ding Y."/>
            <person name="Chen G."/>
            <person name="Hawes A."/>
            <person name="Holder M."/>
            <person name="Jhangiani S."/>
            <person name="Johnson A."/>
            <person name="Khan Z."/>
            <person name="Li Z."/>
            <person name="Liu W."/>
            <person name="Liu X."/>
            <person name="Perez L."/>
            <person name="Shen H."/>
            <person name="Wang Q."/>
            <person name="Watt J."/>
            <person name="Xi L."/>
            <person name="Xin Y."/>
            <person name="Zhou J."/>
            <person name="Deng J."/>
            <person name="Jiang H."/>
            <person name="Liu Y."/>
            <person name="Qu J."/>
            <person name="Song X.-Z."/>
            <person name="Zhang L."/>
            <person name="Villasana D."/>
            <person name="Johnson A."/>
            <person name="Liu J."/>
            <person name="Liyanage D."/>
            <person name="Lorensuhewa L."/>
            <person name="Robinson T."/>
            <person name="Song A."/>
            <person name="Song B.-B."/>
            <person name="Dinh H."/>
            <person name="Thornton R."/>
            <person name="Coyle M."/>
            <person name="Francisco L."/>
            <person name="Jackson L."/>
            <person name="Javaid M."/>
            <person name="Korchina V."/>
            <person name="Kovar C."/>
            <person name="Mata R."/>
            <person name="Mathew T."/>
            <person name="Ngo R."/>
            <person name="Nguyen L."/>
            <person name="Nguyen N."/>
            <person name="Okwuonu G."/>
            <person name="Ongeri F."/>
            <person name="Pham C."/>
            <person name="Simmons D."/>
            <person name="Wilczek-Boney K."/>
            <person name="Hale W."/>
            <person name="Jakkamsetti A."/>
            <person name="Pham P."/>
            <person name="Ruth R."/>
            <person name="San Lucas F."/>
            <person name="Warren J."/>
            <person name="Zhang J."/>
            <person name="Zhao Z."/>
            <person name="Zhou C."/>
            <person name="Zhu D."/>
            <person name="Lee S."/>
            <person name="Bess C."/>
            <person name="Blankenburg K."/>
            <person name="Forbes L."/>
            <person name="Fu Q."/>
            <person name="Gubbala S."/>
            <person name="Hirani K."/>
            <person name="Jayaseelan J.C."/>
            <person name="Lara F."/>
            <person name="Munidasa M."/>
            <person name="Palculict T."/>
            <person name="Patil S."/>
            <person name="Pu L.-L."/>
            <person name="Saada N."/>
            <person name="Tang L."/>
            <person name="Weissenberger G."/>
            <person name="Zhu Y."/>
            <person name="Hemphill L."/>
            <person name="Shang Y."/>
            <person name="Youmans B."/>
            <person name="Ayvaz T."/>
            <person name="Ross M."/>
            <person name="Santibanez J."/>
            <person name="Aqrawi P."/>
            <person name="Gross S."/>
            <person name="Joshi V."/>
            <person name="Fowler G."/>
            <person name="Nazareth L."/>
            <person name="Reid J."/>
            <person name="Worley K."/>
            <person name="Petrosino J."/>
            <person name="Highlander S."/>
            <person name="Gibbs R."/>
        </authorList>
    </citation>
    <scope>NUCLEOTIDE SEQUENCE [LARGE SCALE GENOMIC DNA]</scope>
    <source>
        <strain evidence="1 2">SK405</strain>
    </source>
</reference>
<name>A0ABC9PAY0_STRSA</name>
<evidence type="ECO:0000313" key="2">
    <source>
        <dbReference type="Proteomes" id="UP000003857"/>
    </source>
</evidence>
<proteinExistence type="predicted"/>
<dbReference type="AlphaFoldDB" id="A0ABC9PAY0"/>
<comment type="caution">
    <text evidence="1">The sequence shown here is derived from an EMBL/GenBank/DDBJ whole genome shotgun (WGS) entry which is preliminary data.</text>
</comment>